<accession>A0AA39KKX3</accession>
<dbReference type="Proteomes" id="UP001168990">
    <property type="component" value="Unassembled WGS sequence"/>
</dbReference>
<sequence>MRLYGYGGSKTFISHRLTNKNSTWGTRPQDSPNFGTVLFDKNDVIKECWSNDELTLLNSRIIFNDIMPQVDMLDNSDDKYIDMLMDYVDICMEMVEKLTSGKTKFLVMKALADTIGGYLQVHIIPLTKDSYYAGKINYQKAKRIFDLYDDIKYFLRTNGVGWLKPIILTYHLNATPIFIPRFKRSGNAQTSCSNLILNPDNGRESSVPIPYLDDNKTPSSIALPYENETLCSLFTEKCAFILMKYYIDGINCLTSLSVDKNQLNKFKRHLNDWLHSSVKPLLNDDEVWYPAFGGVLRVITSLETDNMNVESGLQQYAEGYDASEDENHVDSILTKSSSSESPIIKKSQDTKFDFMEITIITVAFLLLTYLIIGICINWYLIRSKERSRIEAYKKTPIHEFYKKPKESKYTRSARSSRSHLKSSNQCSCSDEEDDEEKYLNEFTYCSSYTSISVRKKPSKSFSAPAIIQRNSPTGQPWYTSDETSAFSPRVKETSS</sequence>
<protein>
    <submittedName>
        <fullName evidence="3">Uncharacterized protein</fullName>
    </submittedName>
</protein>
<organism evidence="3 4">
    <name type="scientific">Microctonus aethiopoides</name>
    <dbReference type="NCBI Taxonomy" id="144406"/>
    <lineage>
        <taxon>Eukaryota</taxon>
        <taxon>Metazoa</taxon>
        <taxon>Ecdysozoa</taxon>
        <taxon>Arthropoda</taxon>
        <taxon>Hexapoda</taxon>
        <taxon>Insecta</taxon>
        <taxon>Pterygota</taxon>
        <taxon>Neoptera</taxon>
        <taxon>Endopterygota</taxon>
        <taxon>Hymenoptera</taxon>
        <taxon>Apocrita</taxon>
        <taxon>Ichneumonoidea</taxon>
        <taxon>Braconidae</taxon>
        <taxon>Euphorinae</taxon>
        <taxon>Microctonus</taxon>
    </lineage>
</organism>
<feature type="compositionally biased region" description="Polar residues" evidence="1">
    <location>
        <begin position="468"/>
        <end position="486"/>
    </location>
</feature>
<reference evidence="3" key="1">
    <citation type="journal article" date="2023" name="bioRxiv">
        <title>Scaffold-level genome assemblies of two parasitoid biocontrol wasps reveal the parthenogenesis mechanism and an associated novel virus.</title>
        <authorList>
            <person name="Inwood S."/>
            <person name="Skelly J."/>
            <person name="Guhlin J."/>
            <person name="Harrop T."/>
            <person name="Goldson S."/>
            <person name="Dearden P."/>
        </authorList>
    </citation>
    <scope>NUCLEOTIDE SEQUENCE</scope>
    <source>
        <strain evidence="3">Irish</strain>
        <tissue evidence="3">Whole body</tissue>
    </source>
</reference>
<keyword evidence="2" id="KW-1133">Transmembrane helix</keyword>
<evidence type="ECO:0000256" key="1">
    <source>
        <dbReference type="SAM" id="MobiDB-lite"/>
    </source>
</evidence>
<name>A0AA39KKX3_9HYME</name>
<keyword evidence="2" id="KW-0472">Membrane</keyword>
<keyword evidence="2" id="KW-0812">Transmembrane</keyword>
<gene>
    <name evidence="3" type="ORF">PV328_003680</name>
</gene>
<reference evidence="3" key="2">
    <citation type="submission" date="2023-03" db="EMBL/GenBank/DDBJ databases">
        <authorList>
            <person name="Inwood S.N."/>
            <person name="Skelly J.G."/>
            <person name="Guhlin J."/>
            <person name="Harrop T.W.R."/>
            <person name="Goldson S.G."/>
            <person name="Dearden P.K."/>
        </authorList>
    </citation>
    <scope>NUCLEOTIDE SEQUENCE</scope>
    <source>
        <strain evidence="3">Irish</strain>
        <tissue evidence="3">Whole body</tissue>
    </source>
</reference>
<dbReference type="EMBL" id="JAQQBS010001422">
    <property type="protein sequence ID" value="KAK0165131.1"/>
    <property type="molecule type" value="Genomic_DNA"/>
</dbReference>
<dbReference type="AlphaFoldDB" id="A0AA39KKX3"/>
<evidence type="ECO:0000313" key="3">
    <source>
        <dbReference type="EMBL" id="KAK0165131.1"/>
    </source>
</evidence>
<feature type="transmembrane region" description="Helical" evidence="2">
    <location>
        <begin position="357"/>
        <end position="380"/>
    </location>
</feature>
<feature type="region of interest" description="Disordered" evidence="1">
    <location>
        <begin position="452"/>
        <end position="495"/>
    </location>
</feature>
<feature type="region of interest" description="Disordered" evidence="1">
    <location>
        <begin position="408"/>
        <end position="430"/>
    </location>
</feature>
<comment type="caution">
    <text evidence="3">The sequence shown here is derived from an EMBL/GenBank/DDBJ whole genome shotgun (WGS) entry which is preliminary data.</text>
</comment>
<evidence type="ECO:0000313" key="4">
    <source>
        <dbReference type="Proteomes" id="UP001168990"/>
    </source>
</evidence>
<keyword evidence="4" id="KW-1185">Reference proteome</keyword>
<proteinExistence type="predicted"/>
<evidence type="ECO:0000256" key="2">
    <source>
        <dbReference type="SAM" id="Phobius"/>
    </source>
</evidence>